<dbReference type="EMBL" id="OC978094">
    <property type="protein sequence ID" value="CAG4634749.1"/>
    <property type="molecule type" value="Genomic_DNA"/>
</dbReference>
<dbReference type="GO" id="GO:0032040">
    <property type="term" value="C:small-subunit processome"/>
    <property type="evidence" value="ECO:0007669"/>
    <property type="project" value="TreeGrafter"/>
</dbReference>
<evidence type="ECO:0000259" key="2">
    <source>
        <dbReference type="Pfam" id="PF03914"/>
    </source>
</evidence>
<evidence type="ECO:0000313" key="3">
    <source>
        <dbReference type="EMBL" id="CAG4634749.1"/>
    </source>
</evidence>
<sequence>MAASLKKKASSRESKQNQREILDSIKLKTKEIIQSRKNINLIIDIQSSLENDESPVVQGSIKALDKIFCHLISNGLLSDQGPVLETAAEKQVRQWTCERYHEFQDHLFNSIAVAEQTSLQEQCLVSLMHLLQVEGQHSLKQAVDKADEKKHRFPLDFLEKIITHLLDVEKESSPVLTRFQEFLEYEDVLFHLLRVLGKICKAKNDANDKFLTNLIQLLEHITIPNLAADDEEKSKLFCSDKQHFKWNYNQAKKFFSAVWLQLLKYPLTPSLYKRVLVLLPDKVIPHLEKPLLLTDFLMESYNIGGAVSVLALHGVFLLMQNYNLEYPDFYTKLYALLEPSVLFVKYRARFFYLLDLFMTSTHVPEYIAAAFAKRLCRLALLAPPNVIVLLLHFIGNLMIRHRGLARLTHDADNQTDVTGDPYVMEEPNLNACKAIESSLWEIKTLQSHALPEIAYTAKFIDRELPKMEWDLSQNLELTVEDLLEKEMKRKNSEEDMPLNFEKPAKFACVKHDKLSEYFSFSAEC</sequence>
<accession>A0A9N6WWB9</accession>
<reference evidence="3" key="1">
    <citation type="submission" date="2021-04" db="EMBL/GenBank/DDBJ databases">
        <authorList>
            <person name="Cornetti L."/>
        </authorList>
    </citation>
    <scope>NUCLEOTIDE SEQUENCE</scope>
</reference>
<dbReference type="PANTHER" id="PTHR12455:SF0">
    <property type="entry name" value="NUCLEOLAR COMPLEX PROTEIN 4 HOMOLOG"/>
    <property type="match status" value="1"/>
</dbReference>
<dbReference type="Pfam" id="PF03914">
    <property type="entry name" value="CBF"/>
    <property type="match status" value="1"/>
</dbReference>
<dbReference type="AlphaFoldDB" id="A0A9N6WWB9"/>
<name>A0A9N6WWB9_9CRUS</name>
<dbReference type="PANTHER" id="PTHR12455">
    <property type="entry name" value="NUCLEOLAR COMPLEX PROTEIN 4"/>
    <property type="match status" value="1"/>
</dbReference>
<dbReference type="InterPro" id="IPR027193">
    <property type="entry name" value="Noc4"/>
</dbReference>
<evidence type="ECO:0000256" key="1">
    <source>
        <dbReference type="ARBA" id="ARBA00007797"/>
    </source>
</evidence>
<gene>
    <name evidence="3" type="primary">EOG090X04ZD</name>
</gene>
<feature type="domain" description="CCAAT-binding factor" evidence="2">
    <location>
        <begin position="308"/>
        <end position="455"/>
    </location>
</feature>
<comment type="similarity">
    <text evidence="1">Belongs to the CBF/MAK21 family.</text>
</comment>
<dbReference type="GO" id="GO:0030692">
    <property type="term" value="C:Noc4p-Nop14p complex"/>
    <property type="evidence" value="ECO:0007669"/>
    <property type="project" value="TreeGrafter"/>
</dbReference>
<protein>
    <submittedName>
        <fullName evidence="3">EOG090X04ZD</fullName>
    </submittedName>
</protein>
<dbReference type="InterPro" id="IPR005612">
    <property type="entry name" value="CCAAT-binding_factor"/>
</dbReference>
<organism evidence="3">
    <name type="scientific">Alona affinis</name>
    <dbReference type="NCBI Taxonomy" id="381656"/>
    <lineage>
        <taxon>Eukaryota</taxon>
        <taxon>Metazoa</taxon>
        <taxon>Ecdysozoa</taxon>
        <taxon>Arthropoda</taxon>
        <taxon>Crustacea</taxon>
        <taxon>Branchiopoda</taxon>
        <taxon>Diplostraca</taxon>
        <taxon>Cladocera</taxon>
        <taxon>Anomopoda</taxon>
        <taxon>Chydoridae</taxon>
        <taxon>Alona</taxon>
    </lineage>
</organism>
<proteinExistence type="inferred from homology"/>
<dbReference type="GO" id="GO:0042254">
    <property type="term" value="P:ribosome biogenesis"/>
    <property type="evidence" value="ECO:0007669"/>
    <property type="project" value="InterPro"/>
</dbReference>